<dbReference type="RefSeq" id="WP_229800581.1">
    <property type="nucleotide sequence ID" value="NZ_BMYF01000011.1"/>
</dbReference>
<dbReference type="InterPro" id="IPR011055">
    <property type="entry name" value="Dup_hybrid_motif"/>
</dbReference>
<reference evidence="2" key="2">
    <citation type="submission" date="2020-09" db="EMBL/GenBank/DDBJ databases">
        <authorList>
            <person name="Sun Q."/>
            <person name="Kim S."/>
        </authorList>
    </citation>
    <scope>NUCLEOTIDE SEQUENCE</scope>
    <source>
        <strain evidence="2">KCTC 23224</strain>
    </source>
</reference>
<dbReference type="PANTHER" id="PTHR21666:SF270">
    <property type="entry name" value="MUREIN HYDROLASE ACTIVATOR ENVC"/>
    <property type="match status" value="1"/>
</dbReference>
<dbReference type="InterPro" id="IPR016047">
    <property type="entry name" value="M23ase_b-sheet_dom"/>
</dbReference>
<evidence type="ECO:0000313" key="2">
    <source>
        <dbReference type="EMBL" id="GHB39464.1"/>
    </source>
</evidence>
<dbReference type="GO" id="GO:0004222">
    <property type="term" value="F:metalloendopeptidase activity"/>
    <property type="evidence" value="ECO:0007669"/>
    <property type="project" value="TreeGrafter"/>
</dbReference>
<dbReference type="Proteomes" id="UP000642809">
    <property type="component" value="Unassembled WGS sequence"/>
</dbReference>
<feature type="domain" description="M23ase beta-sheet core" evidence="1">
    <location>
        <begin position="94"/>
        <end position="192"/>
    </location>
</feature>
<gene>
    <name evidence="2" type="ORF">GCM10008106_20850</name>
</gene>
<evidence type="ECO:0000313" key="3">
    <source>
        <dbReference type="Proteomes" id="UP000642809"/>
    </source>
</evidence>
<dbReference type="EMBL" id="BMYF01000011">
    <property type="protein sequence ID" value="GHB39464.1"/>
    <property type="molecule type" value="Genomic_DNA"/>
</dbReference>
<protein>
    <recommendedName>
        <fullName evidence="1">M23ase beta-sheet core domain-containing protein</fullName>
    </recommendedName>
</protein>
<dbReference type="CDD" id="cd12797">
    <property type="entry name" value="M23_peptidase"/>
    <property type="match status" value="1"/>
</dbReference>
<dbReference type="AlphaFoldDB" id="A0A8J3G5V7"/>
<sequence length="228" mass="25814">MQYPPIEQFLSNTTVFPVLGKQLTLENTAEMDFSPKNEALKRVDLSNTKVFDDYVFDLLRQQGKEFGIGGYFEHRAIYSRSLVFATDAADFRDIHMGIDIWAAAFTPLFAPLDGVIHSFQDNAGFGNYGPTVILEHKIDGQSLFSLYGHLCLDDLKGIEVGQVLKAGEKFARIGPFPENGDWPPHLHFQLMWDMLGNWGDFPGVCSHRDQEKFKQICPDPTYLITFLS</sequence>
<dbReference type="Gene3D" id="2.70.70.10">
    <property type="entry name" value="Glucose Permease (Domain IIA)"/>
    <property type="match status" value="1"/>
</dbReference>
<dbReference type="PANTHER" id="PTHR21666">
    <property type="entry name" value="PEPTIDASE-RELATED"/>
    <property type="match status" value="1"/>
</dbReference>
<proteinExistence type="predicted"/>
<organism evidence="2 3">
    <name type="scientific">Mongoliitalea lutea</name>
    <dbReference type="NCBI Taxonomy" id="849756"/>
    <lineage>
        <taxon>Bacteria</taxon>
        <taxon>Pseudomonadati</taxon>
        <taxon>Bacteroidota</taxon>
        <taxon>Cytophagia</taxon>
        <taxon>Cytophagales</taxon>
        <taxon>Cyclobacteriaceae</taxon>
        <taxon>Mongoliitalea</taxon>
    </lineage>
</organism>
<keyword evidence="3" id="KW-1185">Reference proteome</keyword>
<reference evidence="2" key="1">
    <citation type="journal article" date="2014" name="Int. J. Syst. Evol. Microbiol.">
        <title>Complete genome sequence of Corynebacterium casei LMG S-19264T (=DSM 44701T), isolated from a smear-ripened cheese.</title>
        <authorList>
            <consortium name="US DOE Joint Genome Institute (JGI-PGF)"/>
            <person name="Walter F."/>
            <person name="Albersmeier A."/>
            <person name="Kalinowski J."/>
            <person name="Ruckert C."/>
        </authorList>
    </citation>
    <scope>NUCLEOTIDE SEQUENCE</scope>
    <source>
        <strain evidence="2">KCTC 23224</strain>
    </source>
</reference>
<evidence type="ECO:0000259" key="1">
    <source>
        <dbReference type="Pfam" id="PF01551"/>
    </source>
</evidence>
<name>A0A8J3G5V7_9BACT</name>
<accession>A0A8J3G5V7</accession>
<dbReference type="InterPro" id="IPR050570">
    <property type="entry name" value="Cell_wall_metabolism_enzyme"/>
</dbReference>
<dbReference type="SUPFAM" id="SSF51261">
    <property type="entry name" value="Duplicated hybrid motif"/>
    <property type="match status" value="1"/>
</dbReference>
<dbReference type="Pfam" id="PF01551">
    <property type="entry name" value="Peptidase_M23"/>
    <property type="match status" value="1"/>
</dbReference>
<comment type="caution">
    <text evidence="2">The sequence shown here is derived from an EMBL/GenBank/DDBJ whole genome shotgun (WGS) entry which is preliminary data.</text>
</comment>